<gene>
    <name evidence="2" type="ORF">SAMN04489743_0551</name>
</gene>
<dbReference type="AlphaFoldDB" id="A0A1H1U0K6"/>
<dbReference type="Proteomes" id="UP000198751">
    <property type="component" value="Chromosome I"/>
</dbReference>
<feature type="region of interest" description="Disordered" evidence="1">
    <location>
        <begin position="1"/>
        <end position="23"/>
    </location>
</feature>
<evidence type="ECO:0000313" key="3">
    <source>
        <dbReference type="Proteomes" id="UP000198751"/>
    </source>
</evidence>
<dbReference type="OrthoDB" id="4949034at2"/>
<feature type="compositionally biased region" description="Polar residues" evidence="1">
    <location>
        <begin position="1"/>
        <end position="11"/>
    </location>
</feature>
<organism evidence="2 3">
    <name type="scientific">Pseudarthrobacter equi</name>
    <dbReference type="NCBI Taxonomy" id="728066"/>
    <lineage>
        <taxon>Bacteria</taxon>
        <taxon>Bacillati</taxon>
        <taxon>Actinomycetota</taxon>
        <taxon>Actinomycetes</taxon>
        <taxon>Micrococcales</taxon>
        <taxon>Micrococcaceae</taxon>
        <taxon>Pseudarthrobacter</taxon>
    </lineage>
</organism>
<sequence length="76" mass="7985">MNAEYPTTTDAGISGQVDETRPDLSNANVREDLALTGRCALVHLPSGRTCLLPLRHPGPCDFHGPAEAADVVSASQ</sequence>
<protein>
    <submittedName>
        <fullName evidence="2">Uncharacterized protein</fullName>
    </submittedName>
</protein>
<proteinExistence type="predicted"/>
<accession>A0A1H1U0K6</accession>
<keyword evidence="3" id="KW-1185">Reference proteome</keyword>
<evidence type="ECO:0000313" key="2">
    <source>
        <dbReference type="EMBL" id="SDS65963.1"/>
    </source>
</evidence>
<evidence type="ECO:0000256" key="1">
    <source>
        <dbReference type="SAM" id="MobiDB-lite"/>
    </source>
</evidence>
<name>A0A1H1U0K6_9MICC</name>
<dbReference type="EMBL" id="LT629779">
    <property type="protein sequence ID" value="SDS65963.1"/>
    <property type="molecule type" value="Genomic_DNA"/>
</dbReference>
<dbReference type="RefSeq" id="WP_091717348.1">
    <property type="nucleotide sequence ID" value="NZ_CAUQLD010000001.1"/>
</dbReference>
<reference evidence="3" key="1">
    <citation type="submission" date="2016-10" db="EMBL/GenBank/DDBJ databases">
        <authorList>
            <person name="Varghese N."/>
            <person name="Submissions S."/>
        </authorList>
    </citation>
    <scope>NUCLEOTIDE SEQUENCE [LARGE SCALE GENOMIC DNA]</scope>
    <source>
        <strain evidence="3">IMMIB L-1606</strain>
    </source>
</reference>